<evidence type="ECO:0000256" key="3">
    <source>
        <dbReference type="ARBA" id="ARBA00022963"/>
    </source>
</evidence>
<comment type="caution">
    <text evidence="5">Lacks conserved residue(s) required for the propagation of feature annotation.</text>
</comment>
<dbReference type="AlphaFoldDB" id="A0A1V3G7R8"/>
<dbReference type="Gene3D" id="3.40.1090.10">
    <property type="entry name" value="Cytosolic phospholipase A2 catalytic domain"/>
    <property type="match status" value="2"/>
</dbReference>
<evidence type="ECO:0000313" key="8">
    <source>
        <dbReference type="Proteomes" id="UP000188597"/>
    </source>
</evidence>
<feature type="domain" description="PNPLA" evidence="6">
    <location>
        <begin position="8"/>
        <end position="166"/>
    </location>
</feature>
<dbReference type="InterPro" id="IPR001423">
    <property type="entry name" value="LysoPLipase_patatin_CS"/>
</dbReference>
<keyword evidence="4 5" id="KW-0443">Lipid metabolism</keyword>
<keyword evidence="2 5" id="KW-0378">Hydrolase</keyword>
<accession>A0A1V3G7R8</accession>
<feature type="short sequence motif" description="DGA/G" evidence="5">
    <location>
        <begin position="153"/>
        <end position="155"/>
    </location>
</feature>
<evidence type="ECO:0000256" key="4">
    <source>
        <dbReference type="ARBA" id="ARBA00023098"/>
    </source>
</evidence>
<dbReference type="InterPro" id="IPR050301">
    <property type="entry name" value="NTE"/>
</dbReference>
<dbReference type="Pfam" id="PF01734">
    <property type="entry name" value="Patatin"/>
    <property type="match status" value="1"/>
</dbReference>
<keyword evidence="3 5" id="KW-0442">Lipid degradation</keyword>
<dbReference type="InterPro" id="IPR016035">
    <property type="entry name" value="Acyl_Trfase/lysoPLipase"/>
</dbReference>
<sequence>MTEPKIGLALGSGGARGFAHLGVVKALREARIPIDMVAGSSMGALVGAMVCIGQSDENLYKMANLFKRKYYMDYTVPKMGFITGKKIKELINLLTKQKHIEQTEIPLAIVATDLLHGEKIVFRTGPIADAVRASISIPGIMVPEKINGKLLVDGGVIDRVPVSVVREMGADLVIAVDISHFKAEHEVSSIFDVIIQSIDIMQREMVRWHEVSADIMIRPMVEQFSSTAFKDVNDIIAIGEEAGRKQVPKILEKIKTWKESSNDHQ</sequence>
<dbReference type="RefSeq" id="WP_077361494.1">
    <property type="nucleotide sequence ID" value="NZ_MQMF01000002.1"/>
</dbReference>
<evidence type="ECO:0000259" key="6">
    <source>
        <dbReference type="PROSITE" id="PS51635"/>
    </source>
</evidence>
<reference evidence="7 8" key="1">
    <citation type="submission" date="2016-11" db="EMBL/GenBank/DDBJ databases">
        <authorList>
            <person name="Jaros S."/>
            <person name="Januszkiewicz K."/>
            <person name="Wedrychowicz H."/>
        </authorList>
    </citation>
    <scope>NUCLEOTIDE SEQUENCE [LARGE SCALE GENOMIC DNA]</scope>
    <source>
        <strain evidence="7 8">Con a/3</strain>
    </source>
</reference>
<dbReference type="EMBL" id="MQMF01000002">
    <property type="protein sequence ID" value="OOE12046.1"/>
    <property type="molecule type" value="Genomic_DNA"/>
</dbReference>
<feature type="active site" description="Proton acceptor" evidence="5">
    <location>
        <position position="153"/>
    </location>
</feature>
<dbReference type="Proteomes" id="UP000188597">
    <property type="component" value="Unassembled WGS sequence"/>
</dbReference>
<feature type="active site" description="Nucleophile" evidence="5">
    <location>
        <position position="41"/>
    </location>
</feature>
<dbReference type="GO" id="GO:0016042">
    <property type="term" value="P:lipid catabolic process"/>
    <property type="evidence" value="ECO:0007669"/>
    <property type="project" value="UniProtKB-UniRule"/>
</dbReference>
<dbReference type="PANTHER" id="PTHR14226">
    <property type="entry name" value="NEUROPATHY TARGET ESTERASE/SWISS CHEESE D.MELANOGASTER"/>
    <property type="match status" value="1"/>
</dbReference>
<dbReference type="PROSITE" id="PS51635">
    <property type="entry name" value="PNPLA"/>
    <property type="match status" value="1"/>
</dbReference>
<gene>
    <name evidence="7" type="ORF">UN64_07955</name>
</gene>
<dbReference type="OrthoDB" id="9770965at2"/>
<evidence type="ECO:0000256" key="2">
    <source>
        <dbReference type="ARBA" id="ARBA00022801"/>
    </source>
</evidence>
<comment type="similarity">
    <text evidence="1">Belongs to the NTE family.</text>
</comment>
<dbReference type="SUPFAM" id="SSF52151">
    <property type="entry name" value="FabD/lysophospholipase-like"/>
    <property type="match status" value="1"/>
</dbReference>
<dbReference type="GO" id="GO:0046470">
    <property type="term" value="P:phosphatidylcholine metabolic process"/>
    <property type="evidence" value="ECO:0007669"/>
    <property type="project" value="InterPro"/>
</dbReference>
<name>A0A1V3G7R8_9BACL</name>
<comment type="caution">
    <text evidence="7">The sequence shown here is derived from an EMBL/GenBank/DDBJ whole genome shotgun (WGS) entry which is preliminary data.</text>
</comment>
<organism evidence="7 8">
    <name type="scientific">Fictibacillus arsenicus</name>
    <dbReference type="NCBI Taxonomy" id="255247"/>
    <lineage>
        <taxon>Bacteria</taxon>
        <taxon>Bacillati</taxon>
        <taxon>Bacillota</taxon>
        <taxon>Bacilli</taxon>
        <taxon>Bacillales</taxon>
        <taxon>Fictibacillaceae</taxon>
        <taxon>Fictibacillus</taxon>
    </lineage>
</organism>
<feature type="short sequence motif" description="GXSXG" evidence="5">
    <location>
        <begin position="39"/>
        <end position="43"/>
    </location>
</feature>
<dbReference type="InterPro" id="IPR002641">
    <property type="entry name" value="PNPLA_dom"/>
</dbReference>
<evidence type="ECO:0000313" key="7">
    <source>
        <dbReference type="EMBL" id="OOE12046.1"/>
    </source>
</evidence>
<dbReference type="GO" id="GO:0004622">
    <property type="term" value="F:phosphatidylcholine lysophospholipase activity"/>
    <property type="evidence" value="ECO:0007669"/>
    <property type="project" value="InterPro"/>
</dbReference>
<dbReference type="PROSITE" id="PS01237">
    <property type="entry name" value="UPF0028"/>
    <property type="match status" value="1"/>
</dbReference>
<dbReference type="PANTHER" id="PTHR14226:SF76">
    <property type="entry name" value="NTE FAMILY PROTEIN RSSA"/>
    <property type="match status" value="1"/>
</dbReference>
<proteinExistence type="inferred from homology"/>
<evidence type="ECO:0000256" key="1">
    <source>
        <dbReference type="ARBA" id="ARBA00006636"/>
    </source>
</evidence>
<evidence type="ECO:0000256" key="5">
    <source>
        <dbReference type="PROSITE-ProRule" id="PRU01161"/>
    </source>
</evidence>
<protein>
    <submittedName>
        <fullName evidence="7">Esterase</fullName>
    </submittedName>
</protein>